<feature type="compositionally biased region" description="Low complexity" evidence="1">
    <location>
        <begin position="1"/>
        <end position="19"/>
    </location>
</feature>
<feature type="compositionally biased region" description="Polar residues" evidence="1">
    <location>
        <begin position="196"/>
        <end position="208"/>
    </location>
</feature>
<accession>A0A427Y840</accession>
<feature type="compositionally biased region" description="Low complexity" evidence="1">
    <location>
        <begin position="90"/>
        <end position="105"/>
    </location>
</feature>
<feature type="compositionally biased region" description="Basic residues" evidence="1">
    <location>
        <begin position="27"/>
        <end position="37"/>
    </location>
</feature>
<protein>
    <submittedName>
        <fullName evidence="2">Uncharacterized protein</fullName>
    </submittedName>
</protein>
<name>A0A427Y840_9TREE</name>
<gene>
    <name evidence="2" type="ORF">EHS25_003136</name>
</gene>
<keyword evidence="3" id="KW-1185">Reference proteome</keyword>
<evidence type="ECO:0000256" key="1">
    <source>
        <dbReference type="SAM" id="MobiDB-lite"/>
    </source>
</evidence>
<feature type="compositionally biased region" description="Polar residues" evidence="1">
    <location>
        <begin position="226"/>
        <end position="244"/>
    </location>
</feature>
<dbReference type="STRING" id="1890683.A0A427Y840"/>
<comment type="caution">
    <text evidence="2">The sequence shown here is derived from an EMBL/GenBank/DDBJ whole genome shotgun (WGS) entry which is preliminary data.</text>
</comment>
<dbReference type="OrthoDB" id="78088at2759"/>
<dbReference type="EMBL" id="RSCD01000017">
    <property type="protein sequence ID" value="RSH87227.1"/>
    <property type="molecule type" value="Genomic_DNA"/>
</dbReference>
<evidence type="ECO:0000313" key="2">
    <source>
        <dbReference type="EMBL" id="RSH87227.1"/>
    </source>
</evidence>
<feature type="compositionally biased region" description="Basic and acidic residues" evidence="1">
    <location>
        <begin position="79"/>
        <end position="89"/>
    </location>
</feature>
<proteinExistence type="predicted"/>
<dbReference type="Proteomes" id="UP000279259">
    <property type="component" value="Unassembled WGS sequence"/>
</dbReference>
<feature type="region of interest" description="Disordered" evidence="1">
    <location>
        <begin position="1"/>
        <end position="274"/>
    </location>
</feature>
<feature type="compositionally biased region" description="Basic residues" evidence="1">
    <location>
        <begin position="265"/>
        <end position="274"/>
    </location>
</feature>
<sequence>MRSSSPESSPSSSLLSNPSHRVAQRTYSKKGSRLQKRKPQDEQKGYGATDGSGDDDGVTSPSHKRARAGSSSSGALMRQGDDGPPREPTARQQSSRGSSSAQQASETQRRPTSATSAAPKDRAAPRHRSFTENLTPSTPPPQRVSRRPLTPTSSPKDLSALFAQVASSGASPGFSDADDPSPHRTTRPSGLRRMLTKTQSLGVKSPSKSRPVDDPSPFRPSPSSRLARTQSMPSTPSKSPTRDLSPNPAALLVPSAPAHDGSGGKAKRTYGKTRTVRVETEDGEAGDIFGVKNLVHHEGAVKESYAELRKMYEVDNTVEGETSGSLLTVGLHNLRFAYG</sequence>
<evidence type="ECO:0000313" key="3">
    <source>
        <dbReference type="Proteomes" id="UP000279259"/>
    </source>
</evidence>
<dbReference type="AlphaFoldDB" id="A0A427Y840"/>
<organism evidence="2 3">
    <name type="scientific">Saitozyma podzolica</name>
    <dbReference type="NCBI Taxonomy" id="1890683"/>
    <lineage>
        <taxon>Eukaryota</taxon>
        <taxon>Fungi</taxon>
        <taxon>Dikarya</taxon>
        <taxon>Basidiomycota</taxon>
        <taxon>Agaricomycotina</taxon>
        <taxon>Tremellomycetes</taxon>
        <taxon>Tremellales</taxon>
        <taxon>Trimorphomycetaceae</taxon>
        <taxon>Saitozyma</taxon>
    </lineage>
</organism>
<reference evidence="2 3" key="1">
    <citation type="submission" date="2018-11" db="EMBL/GenBank/DDBJ databases">
        <title>Genome sequence of Saitozyma podzolica DSM 27192.</title>
        <authorList>
            <person name="Aliyu H."/>
            <person name="Gorte O."/>
            <person name="Ochsenreither K."/>
        </authorList>
    </citation>
    <scope>NUCLEOTIDE SEQUENCE [LARGE SCALE GENOMIC DNA]</scope>
    <source>
        <strain evidence="2 3">DSM 27192</strain>
    </source>
</reference>